<proteinExistence type="predicted"/>
<evidence type="ECO:0000256" key="2">
    <source>
        <dbReference type="ARBA" id="ARBA00022989"/>
    </source>
</evidence>
<feature type="transmembrane region" description="Helical" evidence="4">
    <location>
        <begin position="238"/>
        <end position="262"/>
    </location>
</feature>
<sequence length="401" mass="43575">MTQTVKDRLVSPSYCLILAANFLLYFGFYLLMPVFPFFLVEEFGVTEGAVGAILACYTVAALAVRPFSGYLLDTFARKPLYLLSFLIFTLIFGGYIVTGTVLMFIVLRVVHGLSFGTVTVAGNTIVIDISPSSRRGEAVGYYGLANNIAMSLGPMTGLFMHDHVSFDTIFITALCCCFAGMVFASFIKTPKKQPMPRAALSLDRFVLLKGIPLGIDLLLLSIPYGMTTTYVAMYAKNIGITGGTGLFFTCMAVGLAISRLFSGKQVDHGHITEVIHVAFYPVILCFLSLFFCEKVADVSMQATSIMLYATALVLGAGFGTMFPAFNTMFVNLGRHDQRGTATSTYLTFWDVGIGIGLILGGMIGESSSFSYAYLMGAGLSLISLFGFVLYVAPHFHRNRVE</sequence>
<feature type="transmembrane region" description="Helical" evidence="4">
    <location>
        <begin position="12"/>
        <end position="32"/>
    </location>
</feature>
<evidence type="ECO:0000256" key="3">
    <source>
        <dbReference type="ARBA" id="ARBA00023136"/>
    </source>
</evidence>
<dbReference type="CDD" id="cd17489">
    <property type="entry name" value="MFS_YfcJ_like"/>
    <property type="match status" value="1"/>
</dbReference>
<feature type="transmembrane region" description="Helical" evidence="4">
    <location>
        <begin position="303"/>
        <end position="325"/>
    </location>
</feature>
<feature type="transmembrane region" description="Helical" evidence="4">
    <location>
        <begin position="166"/>
        <end position="186"/>
    </location>
</feature>
<comment type="caution">
    <text evidence="6">The sequence shown here is derived from an EMBL/GenBank/DDBJ whole genome shotgun (WGS) entry which is preliminary data.</text>
</comment>
<organism evidence="6 7">
    <name type="scientific">Candidatus Coprenecus stercoravium</name>
    <dbReference type="NCBI Taxonomy" id="2840735"/>
    <lineage>
        <taxon>Bacteria</taxon>
        <taxon>Pseudomonadati</taxon>
        <taxon>Bacteroidota</taxon>
        <taxon>Bacteroidia</taxon>
        <taxon>Bacteroidales</taxon>
        <taxon>Rikenellaceae</taxon>
        <taxon>Rikenellaceae incertae sedis</taxon>
        <taxon>Candidatus Coprenecus</taxon>
    </lineage>
</organism>
<dbReference type="InterPro" id="IPR036259">
    <property type="entry name" value="MFS_trans_sf"/>
</dbReference>
<evidence type="ECO:0000256" key="4">
    <source>
        <dbReference type="SAM" id="Phobius"/>
    </source>
</evidence>
<dbReference type="InterPro" id="IPR011701">
    <property type="entry name" value="MFS"/>
</dbReference>
<accession>A0A9D2GMN2</accession>
<evidence type="ECO:0000313" key="6">
    <source>
        <dbReference type="EMBL" id="HIZ84887.1"/>
    </source>
</evidence>
<keyword evidence="3 4" id="KW-0472">Membrane</keyword>
<feature type="transmembrane region" description="Helical" evidence="4">
    <location>
        <begin position="274"/>
        <end position="291"/>
    </location>
</feature>
<keyword evidence="1 4" id="KW-0812">Transmembrane</keyword>
<feature type="transmembrane region" description="Helical" evidence="4">
    <location>
        <begin position="52"/>
        <end position="72"/>
    </location>
</feature>
<reference evidence="6" key="1">
    <citation type="journal article" date="2021" name="PeerJ">
        <title>Extensive microbial diversity within the chicken gut microbiome revealed by metagenomics and culture.</title>
        <authorList>
            <person name="Gilroy R."/>
            <person name="Ravi A."/>
            <person name="Getino M."/>
            <person name="Pursley I."/>
            <person name="Horton D.L."/>
            <person name="Alikhan N.F."/>
            <person name="Baker D."/>
            <person name="Gharbi K."/>
            <person name="Hall N."/>
            <person name="Watson M."/>
            <person name="Adriaenssens E.M."/>
            <person name="Foster-Nyarko E."/>
            <person name="Jarju S."/>
            <person name="Secka A."/>
            <person name="Antonio M."/>
            <person name="Oren A."/>
            <person name="Chaudhuri R.R."/>
            <person name="La Ragione R."/>
            <person name="Hildebrand F."/>
            <person name="Pallen M.J."/>
        </authorList>
    </citation>
    <scope>NUCLEOTIDE SEQUENCE</scope>
    <source>
        <strain evidence="6">Gambia16-554</strain>
    </source>
</reference>
<evidence type="ECO:0000256" key="1">
    <source>
        <dbReference type="ARBA" id="ARBA00022692"/>
    </source>
</evidence>
<dbReference type="InterPro" id="IPR020846">
    <property type="entry name" value="MFS_dom"/>
</dbReference>
<evidence type="ECO:0000259" key="5">
    <source>
        <dbReference type="PROSITE" id="PS50850"/>
    </source>
</evidence>
<dbReference type="Gene3D" id="1.20.1250.20">
    <property type="entry name" value="MFS general substrate transporter like domains"/>
    <property type="match status" value="1"/>
</dbReference>
<dbReference type="SUPFAM" id="SSF103473">
    <property type="entry name" value="MFS general substrate transporter"/>
    <property type="match status" value="1"/>
</dbReference>
<feature type="transmembrane region" description="Helical" evidence="4">
    <location>
        <begin position="346"/>
        <end position="364"/>
    </location>
</feature>
<dbReference type="PROSITE" id="PS50850">
    <property type="entry name" value="MFS"/>
    <property type="match status" value="1"/>
</dbReference>
<dbReference type="PANTHER" id="PTHR23531">
    <property type="entry name" value="QUINOLENE RESISTANCE PROTEIN NORA"/>
    <property type="match status" value="1"/>
</dbReference>
<name>A0A9D2GMN2_9BACT</name>
<feature type="transmembrane region" description="Helical" evidence="4">
    <location>
        <begin position="139"/>
        <end position="160"/>
    </location>
</feature>
<dbReference type="AlphaFoldDB" id="A0A9D2GMN2"/>
<dbReference type="InterPro" id="IPR052714">
    <property type="entry name" value="MFS_Exporter"/>
</dbReference>
<dbReference type="Pfam" id="PF07690">
    <property type="entry name" value="MFS_1"/>
    <property type="match status" value="1"/>
</dbReference>
<feature type="domain" description="Major facilitator superfamily (MFS) profile" evidence="5">
    <location>
        <begin position="13"/>
        <end position="395"/>
    </location>
</feature>
<feature type="transmembrane region" description="Helical" evidence="4">
    <location>
        <begin position="370"/>
        <end position="392"/>
    </location>
</feature>
<evidence type="ECO:0000313" key="7">
    <source>
        <dbReference type="Proteomes" id="UP000824115"/>
    </source>
</evidence>
<protein>
    <submittedName>
        <fullName evidence="6">MFS transporter</fullName>
    </submittedName>
</protein>
<feature type="transmembrane region" description="Helical" evidence="4">
    <location>
        <begin position="103"/>
        <end position="127"/>
    </location>
</feature>
<dbReference type="PANTHER" id="PTHR23531:SF1">
    <property type="entry name" value="QUINOLENE RESISTANCE PROTEIN NORA"/>
    <property type="match status" value="1"/>
</dbReference>
<feature type="transmembrane region" description="Helical" evidence="4">
    <location>
        <begin position="206"/>
        <end position="226"/>
    </location>
</feature>
<dbReference type="Proteomes" id="UP000824115">
    <property type="component" value="Unassembled WGS sequence"/>
</dbReference>
<feature type="transmembrane region" description="Helical" evidence="4">
    <location>
        <begin position="79"/>
        <end position="97"/>
    </location>
</feature>
<keyword evidence="2 4" id="KW-1133">Transmembrane helix</keyword>
<gene>
    <name evidence="6" type="ORF">IAC04_00115</name>
</gene>
<dbReference type="EMBL" id="DXAW01000005">
    <property type="protein sequence ID" value="HIZ84887.1"/>
    <property type="molecule type" value="Genomic_DNA"/>
</dbReference>
<reference evidence="6" key="2">
    <citation type="submission" date="2021-04" db="EMBL/GenBank/DDBJ databases">
        <authorList>
            <person name="Gilroy R."/>
        </authorList>
    </citation>
    <scope>NUCLEOTIDE SEQUENCE</scope>
    <source>
        <strain evidence="6">Gambia16-554</strain>
    </source>
</reference>
<dbReference type="GO" id="GO:0022857">
    <property type="term" value="F:transmembrane transporter activity"/>
    <property type="evidence" value="ECO:0007669"/>
    <property type="project" value="InterPro"/>
</dbReference>